<reference evidence="1" key="1">
    <citation type="journal article" name="DNA Res.">
        <title>The physiological potential of anammox bacteria as revealed by their core genome structure.</title>
        <authorList>
            <person name="Okubo T."/>
            <person name="Toyoda A."/>
            <person name="Fukuhara K."/>
            <person name="Uchiyama I."/>
            <person name="Harigaya Y."/>
            <person name="Kuroiwa M."/>
            <person name="Suzuki T."/>
            <person name="Murakami Y."/>
            <person name="Suwa Y."/>
            <person name="Takami H."/>
        </authorList>
    </citation>
    <scope>NUCLEOTIDE SEQUENCE</scope>
    <source>
        <strain evidence="1">317325-2</strain>
    </source>
</reference>
<dbReference type="Proteomes" id="UP000662873">
    <property type="component" value="Chromosome"/>
</dbReference>
<organism evidence="1 2">
    <name type="scientific">Candidatus Nitrosymbiomonas proteolyticus</name>
    <dbReference type="NCBI Taxonomy" id="2608984"/>
    <lineage>
        <taxon>Bacteria</taxon>
        <taxon>Bacillati</taxon>
        <taxon>Armatimonadota</taxon>
        <taxon>Armatimonadota incertae sedis</taxon>
        <taxon>Candidatus Nitrosymbiomonas</taxon>
    </lineage>
</organism>
<dbReference type="Pfam" id="PF13814">
    <property type="entry name" value="Replic_Relax"/>
    <property type="match status" value="1"/>
</dbReference>
<protein>
    <submittedName>
        <fullName evidence="1">Hypothetical conserved protein</fullName>
    </submittedName>
</protein>
<accession>A0A809SDN2</accession>
<dbReference type="EMBL" id="AP021858">
    <property type="protein sequence ID" value="BBO23184.1"/>
    <property type="molecule type" value="Genomic_DNA"/>
</dbReference>
<dbReference type="InterPro" id="IPR025855">
    <property type="entry name" value="Replic_Relax"/>
</dbReference>
<evidence type="ECO:0000313" key="2">
    <source>
        <dbReference type="Proteomes" id="UP000662873"/>
    </source>
</evidence>
<sequence length="287" mass="32266">MSASRKPSKCGPRKSGVRLTSRDRRVIGEIARYGAISRGQLMELGFFSSVSRANRRLRLLVEGKFLRRTFVATGPQQNSTIYVLGPAGVDVAVEDNSFDPIEMKRHGRRSPERMYLEHHLGVVSIRLVAIRESSDLRLLRYIAEPDCRHEYEVVVRGRVIKRLMKPDALAVFAHGDSMLSVYIEFDRGNTSLPQMAALFARYEAYWAETAYQSAYETDIPFTVALVTTAGRRRIDNLSRLTRRAAVSVTFTTFAQLESKGFGAAIWKSAKTEEFSTLWDPLPEGGGP</sequence>
<proteinExistence type="predicted"/>
<dbReference type="KEGG" id="npy:NPRO_07790"/>
<dbReference type="AlphaFoldDB" id="A0A809SDN2"/>
<gene>
    <name evidence="1" type="ORF">NPRO_07790</name>
</gene>
<evidence type="ECO:0000313" key="1">
    <source>
        <dbReference type="EMBL" id="BBO23184.1"/>
    </source>
</evidence>
<name>A0A809SDN2_9BACT</name>